<dbReference type="CDD" id="cd00067">
    <property type="entry name" value="GAL4"/>
    <property type="match status" value="1"/>
</dbReference>
<organism evidence="10 11">
    <name type="scientific">Aulographum hederae CBS 113979</name>
    <dbReference type="NCBI Taxonomy" id="1176131"/>
    <lineage>
        <taxon>Eukaryota</taxon>
        <taxon>Fungi</taxon>
        <taxon>Dikarya</taxon>
        <taxon>Ascomycota</taxon>
        <taxon>Pezizomycotina</taxon>
        <taxon>Dothideomycetes</taxon>
        <taxon>Pleosporomycetidae</taxon>
        <taxon>Aulographales</taxon>
        <taxon>Aulographaceae</taxon>
    </lineage>
</organism>
<feature type="region of interest" description="Disordered" evidence="8">
    <location>
        <begin position="1"/>
        <end position="57"/>
    </location>
</feature>
<dbReference type="Proteomes" id="UP000800041">
    <property type="component" value="Unassembled WGS sequence"/>
</dbReference>
<feature type="compositionally biased region" description="Low complexity" evidence="8">
    <location>
        <begin position="263"/>
        <end position="273"/>
    </location>
</feature>
<dbReference type="PROSITE" id="PS00463">
    <property type="entry name" value="ZN2_CY6_FUNGAL_1"/>
    <property type="match status" value="1"/>
</dbReference>
<evidence type="ECO:0000256" key="7">
    <source>
        <dbReference type="ARBA" id="ARBA00023242"/>
    </source>
</evidence>
<dbReference type="InterPro" id="IPR056751">
    <property type="entry name" value="PAS_13"/>
</dbReference>
<keyword evidence="4" id="KW-0805">Transcription regulation</keyword>
<evidence type="ECO:0000256" key="2">
    <source>
        <dbReference type="ARBA" id="ARBA00022723"/>
    </source>
</evidence>
<dbReference type="InterPro" id="IPR001138">
    <property type="entry name" value="Zn2Cys6_DnaBD"/>
</dbReference>
<evidence type="ECO:0000256" key="8">
    <source>
        <dbReference type="SAM" id="MobiDB-lite"/>
    </source>
</evidence>
<dbReference type="PANTHER" id="PTHR31986:SF7">
    <property type="entry name" value="REGULATOR OF DRUG SENSITIVITY 2"/>
    <property type="match status" value="1"/>
</dbReference>
<protein>
    <submittedName>
        <fullName evidence="10">Zn(II)2Cys6 transcription factor acuM</fullName>
    </submittedName>
</protein>
<dbReference type="InterPro" id="IPR036864">
    <property type="entry name" value="Zn2-C6_fun-type_DNA-bd_sf"/>
</dbReference>
<feature type="compositionally biased region" description="Polar residues" evidence="8">
    <location>
        <begin position="274"/>
        <end position="286"/>
    </location>
</feature>
<keyword evidence="3" id="KW-0862">Zinc</keyword>
<dbReference type="GO" id="GO:0000981">
    <property type="term" value="F:DNA-binding transcription factor activity, RNA polymerase II-specific"/>
    <property type="evidence" value="ECO:0007669"/>
    <property type="project" value="InterPro"/>
</dbReference>
<dbReference type="Gene3D" id="4.10.240.10">
    <property type="entry name" value="Zn(2)-C6 fungal-type DNA-binding domain"/>
    <property type="match status" value="1"/>
</dbReference>
<dbReference type="GO" id="GO:0005634">
    <property type="term" value="C:nucleus"/>
    <property type="evidence" value="ECO:0007669"/>
    <property type="project" value="UniProtKB-SubCell"/>
</dbReference>
<sequence>MVVTHEAIKGSNGFQQMRSHSADRDDHAKPDDQRKGRTASSAHQEDSSKPNKKRRKVNHACVYCRRSHMTCDSERPCLRCVKRSIGHLCHDEPREQPKKGKNEQSTSADASHEENGPKLEHRPSTDSTISAAYDHQSTAAQDAGLDLAAPQDAQNTITNNAPIVQPTPVSAPQMPALTGNNQPYLGFNDWNFGSQNSFQDMHNFHPSYMFNTSEVTNEYNLLNDFLSNSLLDDGNLYSNEELHGVFAEPSLTNTMGTLAAPSQFQSAGGSQQSNQMLPPSQLTSGHAISRPASSFPLDKAREKYYMTAADPVGNDTPEERMNKLLRAKYDAGLLKPFNYVKGYARLNKYMETHLAPHSRQKILRQIDRFRPKFRERIQRLTDIELVLVEMWFEQSLMEYDRVFASMAIPACCWRRTGEIFRGNKEMAELIHVPIDDLKDAKISVYEIIVEASLVSYWEKFGAIAFDDQKKAILTSCSLKNPDASSKDPEIKCCFSFTVRRDQHNIPALIVGNFLPIVS</sequence>
<feature type="compositionally biased region" description="Basic and acidic residues" evidence="8">
    <location>
        <begin position="20"/>
        <end position="35"/>
    </location>
</feature>
<dbReference type="OrthoDB" id="65716at2759"/>
<dbReference type="SUPFAM" id="SSF57701">
    <property type="entry name" value="Zn2/Cys6 DNA-binding domain"/>
    <property type="match status" value="1"/>
</dbReference>
<name>A0A6G1H7H0_9PEZI</name>
<dbReference type="FunFam" id="4.10.240.10:FF:000002">
    <property type="entry name" value="Zn cluster transcription factor Rds2"/>
    <property type="match status" value="1"/>
</dbReference>
<dbReference type="PANTHER" id="PTHR31986">
    <property type="entry name" value="REGULATOR OF DRUG SENSITIVITY 2"/>
    <property type="match status" value="1"/>
</dbReference>
<accession>A0A6G1H7H0</accession>
<keyword evidence="5" id="KW-0238">DNA-binding</keyword>
<keyword evidence="2" id="KW-0479">Metal-binding</keyword>
<evidence type="ECO:0000256" key="5">
    <source>
        <dbReference type="ARBA" id="ARBA00023125"/>
    </source>
</evidence>
<keyword evidence="7" id="KW-0539">Nucleus</keyword>
<evidence type="ECO:0000256" key="3">
    <source>
        <dbReference type="ARBA" id="ARBA00022833"/>
    </source>
</evidence>
<evidence type="ECO:0000256" key="4">
    <source>
        <dbReference type="ARBA" id="ARBA00023015"/>
    </source>
</evidence>
<feature type="region of interest" description="Disordered" evidence="8">
    <location>
        <begin position="263"/>
        <end position="289"/>
    </location>
</feature>
<feature type="region of interest" description="Disordered" evidence="8">
    <location>
        <begin position="90"/>
        <end position="127"/>
    </location>
</feature>
<dbReference type="EMBL" id="ML977146">
    <property type="protein sequence ID" value="KAF1989012.1"/>
    <property type="molecule type" value="Genomic_DNA"/>
</dbReference>
<evidence type="ECO:0000313" key="10">
    <source>
        <dbReference type="EMBL" id="KAF1989012.1"/>
    </source>
</evidence>
<feature type="compositionally biased region" description="Basic and acidic residues" evidence="8">
    <location>
        <begin position="90"/>
        <end position="102"/>
    </location>
</feature>
<dbReference type="Pfam" id="PF00172">
    <property type="entry name" value="Zn_clus"/>
    <property type="match status" value="1"/>
</dbReference>
<keyword evidence="6" id="KW-0804">Transcription</keyword>
<evidence type="ECO:0000313" key="11">
    <source>
        <dbReference type="Proteomes" id="UP000800041"/>
    </source>
</evidence>
<dbReference type="GO" id="GO:0000977">
    <property type="term" value="F:RNA polymerase II transcription regulatory region sequence-specific DNA binding"/>
    <property type="evidence" value="ECO:0007669"/>
    <property type="project" value="TreeGrafter"/>
</dbReference>
<reference evidence="10" key="1">
    <citation type="journal article" date="2020" name="Stud. Mycol.">
        <title>101 Dothideomycetes genomes: a test case for predicting lifestyles and emergence of pathogens.</title>
        <authorList>
            <person name="Haridas S."/>
            <person name="Albert R."/>
            <person name="Binder M."/>
            <person name="Bloem J."/>
            <person name="Labutti K."/>
            <person name="Salamov A."/>
            <person name="Andreopoulos B."/>
            <person name="Baker S."/>
            <person name="Barry K."/>
            <person name="Bills G."/>
            <person name="Bluhm B."/>
            <person name="Cannon C."/>
            <person name="Castanera R."/>
            <person name="Culley D."/>
            <person name="Daum C."/>
            <person name="Ezra D."/>
            <person name="Gonzalez J."/>
            <person name="Henrissat B."/>
            <person name="Kuo A."/>
            <person name="Liang C."/>
            <person name="Lipzen A."/>
            <person name="Lutzoni F."/>
            <person name="Magnuson J."/>
            <person name="Mondo S."/>
            <person name="Nolan M."/>
            <person name="Ohm R."/>
            <person name="Pangilinan J."/>
            <person name="Park H.-J."/>
            <person name="Ramirez L."/>
            <person name="Alfaro M."/>
            <person name="Sun H."/>
            <person name="Tritt A."/>
            <person name="Yoshinaga Y."/>
            <person name="Zwiers L.-H."/>
            <person name="Turgeon B."/>
            <person name="Goodwin S."/>
            <person name="Spatafora J."/>
            <person name="Crous P."/>
            <person name="Grigoriev I."/>
        </authorList>
    </citation>
    <scope>NUCLEOTIDE SEQUENCE</scope>
    <source>
        <strain evidence="10">CBS 113979</strain>
    </source>
</reference>
<evidence type="ECO:0000256" key="1">
    <source>
        <dbReference type="ARBA" id="ARBA00004123"/>
    </source>
</evidence>
<feature type="compositionally biased region" description="Basic and acidic residues" evidence="8">
    <location>
        <begin position="110"/>
        <end position="124"/>
    </location>
</feature>
<gene>
    <name evidence="10" type="ORF">K402DRAFT_391172</name>
</gene>
<feature type="domain" description="Zn(2)-C6 fungal-type" evidence="9">
    <location>
        <begin position="60"/>
        <end position="89"/>
    </location>
</feature>
<dbReference type="AlphaFoldDB" id="A0A6G1H7H0"/>
<dbReference type="GO" id="GO:0008270">
    <property type="term" value="F:zinc ion binding"/>
    <property type="evidence" value="ECO:0007669"/>
    <property type="project" value="InterPro"/>
</dbReference>
<dbReference type="PROSITE" id="PS50048">
    <property type="entry name" value="ZN2_CY6_FUNGAL_2"/>
    <property type="match status" value="1"/>
</dbReference>
<evidence type="ECO:0000256" key="6">
    <source>
        <dbReference type="ARBA" id="ARBA00023163"/>
    </source>
</evidence>
<keyword evidence="11" id="KW-1185">Reference proteome</keyword>
<dbReference type="Pfam" id="PF24990">
    <property type="entry name" value="PAS_13"/>
    <property type="match status" value="1"/>
</dbReference>
<evidence type="ECO:0000259" key="9">
    <source>
        <dbReference type="PROSITE" id="PS50048"/>
    </source>
</evidence>
<dbReference type="SMART" id="SM00066">
    <property type="entry name" value="GAL4"/>
    <property type="match status" value="1"/>
</dbReference>
<comment type="subcellular location">
    <subcellularLocation>
        <location evidence="1">Nucleus</location>
    </subcellularLocation>
</comment>
<dbReference type="InterPro" id="IPR053045">
    <property type="entry name" value="Zinc_cluster_trans_reg"/>
</dbReference>
<proteinExistence type="predicted"/>